<feature type="repeat" description="WD" evidence="3">
    <location>
        <begin position="27"/>
        <end position="61"/>
    </location>
</feature>
<reference evidence="4" key="3">
    <citation type="submission" date="2025-09" db="UniProtKB">
        <authorList>
            <consortium name="Ensembl"/>
        </authorList>
    </citation>
    <scope>IDENTIFICATION</scope>
</reference>
<dbReference type="AlphaFoldDB" id="A0A8C9WLS2"/>
<dbReference type="PANTHER" id="PTHR19879:SF9">
    <property type="entry name" value="TRANSCRIPTION INITIATION FACTOR TFIID SUBUNIT 5"/>
    <property type="match status" value="1"/>
</dbReference>
<dbReference type="InterPro" id="IPR036322">
    <property type="entry name" value="WD40_repeat_dom_sf"/>
</dbReference>
<accession>A0A8C9WLS2</accession>
<dbReference type="Gene3D" id="2.130.10.10">
    <property type="entry name" value="YVTN repeat-like/Quinoprotein amine dehydrogenase"/>
    <property type="match status" value="2"/>
</dbReference>
<dbReference type="PROSITE" id="PS50082">
    <property type="entry name" value="WD_REPEATS_2"/>
    <property type="match status" value="4"/>
</dbReference>
<dbReference type="PROSITE" id="PS50294">
    <property type="entry name" value="WD_REPEATS_REGION"/>
    <property type="match status" value="3"/>
</dbReference>
<dbReference type="Ensembl" id="ENSSFOT00015081478.1">
    <property type="protein sequence ID" value="ENSSFOP00015076824.1"/>
    <property type="gene ID" value="ENSSFOG00015031326.1"/>
</dbReference>
<organism evidence="4 5">
    <name type="scientific">Scleropages formosus</name>
    <name type="common">Asian bonytongue</name>
    <name type="synonym">Osteoglossum formosum</name>
    <dbReference type="NCBI Taxonomy" id="113540"/>
    <lineage>
        <taxon>Eukaryota</taxon>
        <taxon>Metazoa</taxon>
        <taxon>Chordata</taxon>
        <taxon>Craniata</taxon>
        <taxon>Vertebrata</taxon>
        <taxon>Euteleostomi</taxon>
        <taxon>Actinopterygii</taxon>
        <taxon>Neopterygii</taxon>
        <taxon>Teleostei</taxon>
        <taxon>Osteoglossocephala</taxon>
        <taxon>Osteoglossomorpha</taxon>
        <taxon>Osteoglossiformes</taxon>
        <taxon>Osteoglossidae</taxon>
        <taxon>Scleropages</taxon>
    </lineage>
</organism>
<reference evidence="4 5" key="1">
    <citation type="submission" date="2019-04" db="EMBL/GenBank/DDBJ databases">
        <authorList>
            <consortium name="Wellcome Sanger Institute Data Sharing"/>
        </authorList>
    </citation>
    <scope>NUCLEOTIDE SEQUENCE [LARGE SCALE GENOMIC DNA]</scope>
</reference>
<dbReference type="InterPro" id="IPR020472">
    <property type="entry name" value="WD40_PAC1"/>
</dbReference>
<dbReference type="InterPro" id="IPR001680">
    <property type="entry name" value="WD40_rpt"/>
</dbReference>
<evidence type="ECO:0000313" key="5">
    <source>
        <dbReference type="Proteomes" id="UP000694397"/>
    </source>
</evidence>
<feature type="repeat" description="WD" evidence="3">
    <location>
        <begin position="62"/>
        <end position="103"/>
    </location>
</feature>
<evidence type="ECO:0008006" key="6">
    <source>
        <dbReference type="Google" id="ProtNLM"/>
    </source>
</evidence>
<proteinExistence type="predicted"/>
<evidence type="ECO:0000313" key="4">
    <source>
        <dbReference type="Ensembl" id="ENSSFOP00015076824.1"/>
    </source>
</evidence>
<dbReference type="SMART" id="SM00320">
    <property type="entry name" value="WD40"/>
    <property type="match status" value="4"/>
</dbReference>
<dbReference type="Pfam" id="PF00400">
    <property type="entry name" value="WD40"/>
    <property type="match status" value="5"/>
</dbReference>
<keyword evidence="1 3" id="KW-0853">WD repeat</keyword>
<dbReference type="PRINTS" id="PR00320">
    <property type="entry name" value="GPROTEINBRPT"/>
</dbReference>
<dbReference type="InterPro" id="IPR015943">
    <property type="entry name" value="WD40/YVTN_repeat-like_dom_sf"/>
</dbReference>
<dbReference type="PANTHER" id="PTHR19879">
    <property type="entry name" value="TRANSCRIPTION INITIATION FACTOR TFIID"/>
    <property type="match status" value="1"/>
</dbReference>
<keyword evidence="2" id="KW-0677">Repeat</keyword>
<keyword evidence="5" id="KW-1185">Reference proteome</keyword>
<dbReference type="Proteomes" id="UP000694397">
    <property type="component" value="Chromosome 6"/>
</dbReference>
<dbReference type="GeneTree" id="ENSGT00940000172233"/>
<dbReference type="PROSITE" id="PS00678">
    <property type="entry name" value="WD_REPEATS_1"/>
    <property type="match status" value="1"/>
</dbReference>
<evidence type="ECO:0000256" key="3">
    <source>
        <dbReference type="PROSITE-ProRule" id="PRU00221"/>
    </source>
</evidence>
<evidence type="ECO:0000256" key="2">
    <source>
        <dbReference type="ARBA" id="ARBA00022737"/>
    </source>
</evidence>
<dbReference type="CDD" id="cd00200">
    <property type="entry name" value="WD40"/>
    <property type="match status" value="1"/>
</dbReference>
<name>A0A8C9WLS2_SCLFO</name>
<protein>
    <recommendedName>
        <fullName evidence="6">WD repeat-containing protein 38-like</fullName>
    </recommendedName>
</protein>
<evidence type="ECO:0000256" key="1">
    <source>
        <dbReference type="ARBA" id="ARBA00022574"/>
    </source>
</evidence>
<dbReference type="SUPFAM" id="SSF50978">
    <property type="entry name" value="WD40 repeat-like"/>
    <property type="match status" value="1"/>
</dbReference>
<feature type="repeat" description="WD" evidence="3">
    <location>
        <begin position="146"/>
        <end position="187"/>
    </location>
</feature>
<sequence length="244" mass="27463">MSKKYPEELYQNRSMRKRKPDNLMRMVNCCAFSPDCHILLTCSDDSRLHLWSAQSGQLLAKAKGHTGPVKCCTFSPDCALFASASHDRSVRLWRSATMRCLRVLSGHRRCVETVSFSPDGMWLVSGGWDKQAILWDVQSGEIVKVFSGHKGAIQCSAFSLDSQFVATGSWDFTVKVWALQRVEEQERTLQGHRGNVSCVCYSGSDMLVRKPHHQEHTGNSLVHSKRLSLFGTNFTNTCSPEVFK</sequence>
<reference evidence="4" key="2">
    <citation type="submission" date="2025-08" db="UniProtKB">
        <authorList>
            <consortium name="Ensembl"/>
        </authorList>
    </citation>
    <scope>IDENTIFICATION</scope>
</reference>
<gene>
    <name evidence="4" type="primary">LOC108922604</name>
</gene>
<feature type="repeat" description="WD" evidence="3">
    <location>
        <begin position="104"/>
        <end position="145"/>
    </location>
</feature>
<dbReference type="InterPro" id="IPR019775">
    <property type="entry name" value="WD40_repeat_CS"/>
</dbReference>